<dbReference type="AlphaFoldDB" id="A0A0J9C7B1"/>
<dbReference type="InterPro" id="IPR016155">
    <property type="entry name" value="Mopterin_synth/thiamin_S_b"/>
</dbReference>
<accession>A0A0J9C7B1</accession>
<dbReference type="InterPro" id="IPR003749">
    <property type="entry name" value="ThiS/MoaD-like"/>
</dbReference>
<dbReference type="NCBIfam" id="TIGR01683">
    <property type="entry name" value="thiS"/>
    <property type="match status" value="1"/>
</dbReference>
<gene>
    <name evidence="1" type="ORF">HMPREF9470_01856</name>
</gene>
<proteinExistence type="predicted"/>
<dbReference type="PANTHER" id="PTHR34472:SF1">
    <property type="entry name" value="SULFUR CARRIER PROTEIN THIS"/>
    <property type="match status" value="1"/>
</dbReference>
<name>A0A0J9C7B1_9FIRM</name>
<dbReference type="Proteomes" id="UP000037392">
    <property type="component" value="Unassembled WGS sequence"/>
</dbReference>
<dbReference type="SUPFAM" id="SSF54285">
    <property type="entry name" value="MoaD/ThiS"/>
    <property type="match status" value="1"/>
</dbReference>
<dbReference type="GeneID" id="93164466"/>
<organism evidence="1 2">
    <name type="scientific">[Clostridium] citroniae WAL-19142</name>
    <dbReference type="NCBI Taxonomy" id="742734"/>
    <lineage>
        <taxon>Bacteria</taxon>
        <taxon>Bacillati</taxon>
        <taxon>Bacillota</taxon>
        <taxon>Clostridia</taxon>
        <taxon>Lachnospirales</taxon>
        <taxon>Lachnospiraceae</taxon>
        <taxon>Enterocloster</taxon>
    </lineage>
</organism>
<evidence type="ECO:0000313" key="2">
    <source>
        <dbReference type="Proteomes" id="UP000037392"/>
    </source>
</evidence>
<dbReference type="EMBL" id="ADLK01000017">
    <property type="protein sequence ID" value="KMW21012.1"/>
    <property type="molecule type" value="Genomic_DNA"/>
</dbReference>
<dbReference type="InterPro" id="IPR010035">
    <property type="entry name" value="Thi_S"/>
</dbReference>
<dbReference type="Pfam" id="PF02597">
    <property type="entry name" value="ThiS"/>
    <property type="match status" value="1"/>
</dbReference>
<dbReference type="PANTHER" id="PTHR34472">
    <property type="entry name" value="SULFUR CARRIER PROTEIN THIS"/>
    <property type="match status" value="1"/>
</dbReference>
<comment type="caution">
    <text evidence="1">The sequence shown here is derived from an EMBL/GenBank/DDBJ whole genome shotgun (WGS) entry which is preliminary data.</text>
</comment>
<dbReference type="OrthoDB" id="9798559at2"/>
<dbReference type="Gene3D" id="3.10.20.30">
    <property type="match status" value="1"/>
</dbReference>
<dbReference type="CDD" id="cd00565">
    <property type="entry name" value="Ubl_ThiS"/>
    <property type="match status" value="1"/>
</dbReference>
<dbReference type="InterPro" id="IPR012675">
    <property type="entry name" value="Beta-grasp_dom_sf"/>
</dbReference>
<reference evidence="1 2" key="1">
    <citation type="submission" date="2011-04" db="EMBL/GenBank/DDBJ databases">
        <title>The Genome Sequence of Clostridium citroniae WAL-19142.</title>
        <authorList>
            <consortium name="The Broad Institute Genome Sequencing Platform"/>
            <person name="Earl A."/>
            <person name="Ward D."/>
            <person name="Feldgarden M."/>
            <person name="Gevers D."/>
            <person name="Warren Y.A."/>
            <person name="Tyrrell K.L."/>
            <person name="Citron D.M."/>
            <person name="Goldstein E.J."/>
            <person name="Daigneault M."/>
            <person name="Allen-Vercoe E."/>
            <person name="Young S.K."/>
            <person name="Zeng Q."/>
            <person name="Gargeya S."/>
            <person name="Fitzgerald M."/>
            <person name="Haas B."/>
            <person name="Abouelleil A."/>
            <person name="Alvarado L."/>
            <person name="Arachchi H.M."/>
            <person name="Berlin A."/>
            <person name="Brown A."/>
            <person name="Chapman S.B."/>
            <person name="Chen Z."/>
            <person name="Dunbar C."/>
            <person name="Freedman E."/>
            <person name="Gearin G."/>
            <person name="Gellesch M."/>
            <person name="Goldberg J."/>
            <person name="Griggs A."/>
            <person name="Gujja S."/>
            <person name="Heilman E.R."/>
            <person name="Heiman D."/>
            <person name="Howarth C."/>
            <person name="Larson L."/>
            <person name="Lui A."/>
            <person name="MacDonald P.J."/>
            <person name="Mehta T."/>
            <person name="Montmayeur A."/>
            <person name="Murphy C."/>
            <person name="Neiman D."/>
            <person name="Pearson M."/>
            <person name="Priest M."/>
            <person name="Roberts A."/>
            <person name="Saif S."/>
            <person name="Shea T."/>
            <person name="Shenoy N."/>
            <person name="Sisk P."/>
            <person name="Stolte C."/>
            <person name="Sykes S."/>
            <person name="White J."/>
            <person name="Yandava C."/>
            <person name="Wortman J."/>
            <person name="Nusbaum C."/>
            <person name="Birren B."/>
        </authorList>
    </citation>
    <scope>NUCLEOTIDE SEQUENCE [LARGE SCALE GENOMIC DNA]</scope>
    <source>
        <strain evidence="1 2">WAL-19142</strain>
    </source>
</reference>
<evidence type="ECO:0000313" key="1">
    <source>
        <dbReference type="EMBL" id="KMW21012.1"/>
    </source>
</evidence>
<dbReference type="RefSeq" id="WP_007861096.1">
    <property type="nucleotide sequence ID" value="NZ_KQ235877.1"/>
</dbReference>
<dbReference type="PATRIC" id="fig|742734.4.peg.1990"/>
<sequence length="65" mass="7075">MPMINGRQTQLSQPVTVEEYLLEQGYRLDRIAVEFGGSILPKGSYGTTRLGDDDVLEIVSFVGGG</sequence>
<protein>
    <submittedName>
        <fullName evidence="1">Thiamine biosynthesis protein ThiS</fullName>
    </submittedName>
</protein>